<evidence type="ECO:0000256" key="1">
    <source>
        <dbReference type="SAM" id="SignalP"/>
    </source>
</evidence>
<evidence type="ECO:0000313" key="2">
    <source>
        <dbReference type="EMBL" id="PPQ29354.1"/>
    </source>
</evidence>
<sequence length="91" mass="9698">MWHRLSTVATVACVLGGSAAMAAELPTYEVMGFPASPHQLAVLNTAAVQESPPRPELTLDGMPASPHQIAVLTRRPKQQIVAQERQGAGRE</sequence>
<comment type="caution">
    <text evidence="2">The sequence shown here is derived from an EMBL/GenBank/DDBJ whole genome shotgun (WGS) entry which is preliminary data.</text>
</comment>
<organism evidence="2 3">
    <name type="scientific">Rhodopila globiformis</name>
    <name type="common">Rhodopseudomonas globiformis</name>
    <dbReference type="NCBI Taxonomy" id="1071"/>
    <lineage>
        <taxon>Bacteria</taxon>
        <taxon>Pseudomonadati</taxon>
        <taxon>Pseudomonadota</taxon>
        <taxon>Alphaproteobacteria</taxon>
        <taxon>Acetobacterales</taxon>
        <taxon>Acetobacteraceae</taxon>
        <taxon>Rhodopila</taxon>
    </lineage>
</organism>
<accession>A0A2S6N406</accession>
<keyword evidence="1" id="KW-0732">Signal</keyword>
<name>A0A2S6N406_RHOGL</name>
<gene>
    <name evidence="2" type="ORF">CCS01_22020</name>
</gene>
<dbReference type="EMBL" id="NHRY01000229">
    <property type="protein sequence ID" value="PPQ29354.1"/>
    <property type="molecule type" value="Genomic_DNA"/>
</dbReference>
<dbReference type="OrthoDB" id="8253609at2"/>
<dbReference type="Proteomes" id="UP000239724">
    <property type="component" value="Unassembled WGS sequence"/>
</dbReference>
<dbReference type="AlphaFoldDB" id="A0A2S6N406"/>
<keyword evidence="3" id="KW-1185">Reference proteome</keyword>
<protein>
    <submittedName>
        <fullName evidence="2">Uncharacterized protein</fullName>
    </submittedName>
</protein>
<evidence type="ECO:0000313" key="3">
    <source>
        <dbReference type="Proteomes" id="UP000239724"/>
    </source>
</evidence>
<feature type="signal peptide" evidence="1">
    <location>
        <begin position="1"/>
        <end position="22"/>
    </location>
</feature>
<proteinExistence type="predicted"/>
<reference evidence="2 3" key="1">
    <citation type="journal article" date="2018" name="Arch. Microbiol.">
        <title>New insights into the metabolic potential of the phototrophic purple bacterium Rhodopila globiformis DSM 161(T) from its draft genome sequence and evidence for a vanadium-dependent nitrogenase.</title>
        <authorList>
            <person name="Imhoff J.F."/>
            <person name="Rahn T."/>
            <person name="Kunzel S."/>
            <person name="Neulinger S.C."/>
        </authorList>
    </citation>
    <scope>NUCLEOTIDE SEQUENCE [LARGE SCALE GENOMIC DNA]</scope>
    <source>
        <strain evidence="2 3">DSM 161</strain>
    </source>
</reference>
<feature type="chain" id="PRO_5015449849" evidence="1">
    <location>
        <begin position="23"/>
        <end position="91"/>
    </location>
</feature>